<organism evidence="1 2">
    <name type="scientific">Spirosoma profusum</name>
    <dbReference type="NCBI Taxonomy" id="2771354"/>
    <lineage>
        <taxon>Bacteria</taxon>
        <taxon>Pseudomonadati</taxon>
        <taxon>Bacteroidota</taxon>
        <taxon>Cytophagia</taxon>
        <taxon>Cytophagales</taxon>
        <taxon>Cytophagaceae</taxon>
        <taxon>Spirosoma</taxon>
    </lineage>
</organism>
<evidence type="ECO:0000313" key="2">
    <source>
        <dbReference type="Proteomes" id="UP000598820"/>
    </source>
</evidence>
<comment type="caution">
    <text evidence="1">The sequence shown here is derived from an EMBL/GenBank/DDBJ whole genome shotgun (WGS) entry which is preliminary data.</text>
</comment>
<protein>
    <submittedName>
        <fullName evidence="1">Four-helix bundle copper-binding protein</fullName>
    </submittedName>
</protein>
<dbReference type="EMBL" id="JACWZY010000017">
    <property type="protein sequence ID" value="MBD2702798.1"/>
    <property type="molecule type" value="Genomic_DNA"/>
</dbReference>
<dbReference type="InterPro" id="IPR044543">
    <property type="entry name" value="YHJQ-like"/>
</dbReference>
<proteinExistence type="predicted"/>
<dbReference type="Gene3D" id="1.20.1270.360">
    <property type="match status" value="1"/>
</dbReference>
<dbReference type="Pfam" id="PF03860">
    <property type="entry name" value="Csp"/>
    <property type="match status" value="1"/>
</dbReference>
<dbReference type="InterPro" id="IPR005560">
    <property type="entry name" value="Csp_YhjQ"/>
</dbReference>
<accession>A0A926Y2T8</accession>
<sequence>MIWKKPIYDSLASCTTLCDEFALECTRSEDIEKWYRSIFLALDCADMCRQVSILYVRGSENTPLLAKACLEVCEKLGQEVQQHNTDSCQQIYAICQQTICSCVAIENMASPVRTEIGNPTIKPTSLFYGKTLYN</sequence>
<reference evidence="1" key="1">
    <citation type="submission" date="2020-09" db="EMBL/GenBank/DDBJ databases">
        <authorList>
            <person name="Kim M.K."/>
        </authorList>
    </citation>
    <scope>NUCLEOTIDE SEQUENCE</scope>
    <source>
        <strain evidence="1">BT702</strain>
    </source>
</reference>
<name>A0A926Y2T8_9BACT</name>
<dbReference type="Proteomes" id="UP000598820">
    <property type="component" value="Unassembled WGS sequence"/>
</dbReference>
<dbReference type="AlphaFoldDB" id="A0A926Y2T8"/>
<gene>
    <name evidence="1" type="ORF">IC229_19280</name>
</gene>
<keyword evidence="2" id="KW-1185">Reference proteome</keyword>
<dbReference type="CDD" id="cd08026">
    <property type="entry name" value="DUF326"/>
    <property type="match status" value="1"/>
</dbReference>
<evidence type="ECO:0000313" key="1">
    <source>
        <dbReference type="EMBL" id="MBD2702798.1"/>
    </source>
</evidence>
<dbReference type="RefSeq" id="WP_190888644.1">
    <property type="nucleotide sequence ID" value="NZ_JACWZY010000017.1"/>
</dbReference>